<dbReference type="PROSITE" id="PS00330">
    <property type="entry name" value="HEMOLYSIN_CALCIUM"/>
    <property type="match status" value="1"/>
</dbReference>
<reference evidence="2 3" key="1">
    <citation type="submission" date="2020-08" db="EMBL/GenBank/DDBJ databases">
        <title>Sequencing the genomes of 1000 actinobacteria strains.</title>
        <authorList>
            <person name="Klenk H.-P."/>
        </authorList>
    </citation>
    <scope>NUCLEOTIDE SEQUENCE [LARGE SCALE GENOMIC DNA]</scope>
    <source>
        <strain evidence="2 3">DSM 43768</strain>
    </source>
</reference>
<keyword evidence="3" id="KW-1185">Reference proteome</keyword>
<name>A0A7X0P0U8_9ACTN</name>
<dbReference type="InterPro" id="IPR018511">
    <property type="entry name" value="Hemolysin-typ_Ca-bd_CS"/>
</dbReference>
<dbReference type="Gene3D" id="2.150.10.10">
    <property type="entry name" value="Serralysin-like metalloprotease, C-terminal"/>
    <property type="match status" value="1"/>
</dbReference>
<gene>
    <name evidence="2" type="ORF">HD593_008006</name>
</gene>
<protein>
    <recommendedName>
        <fullName evidence="4">Calcium-binding protein</fullName>
    </recommendedName>
</protein>
<proteinExistence type="predicted"/>
<dbReference type="AlphaFoldDB" id="A0A7X0P0U8"/>
<feature type="region of interest" description="Disordered" evidence="1">
    <location>
        <begin position="112"/>
        <end position="175"/>
    </location>
</feature>
<dbReference type="InterPro" id="IPR011049">
    <property type="entry name" value="Serralysin-like_metalloprot_C"/>
</dbReference>
<dbReference type="Proteomes" id="UP000565579">
    <property type="component" value="Unassembled WGS sequence"/>
</dbReference>
<dbReference type="InterPro" id="IPR001343">
    <property type="entry name" value="Hemolysn_Ca-bd"/>
</dbReference>
<dbReference type="RefSeq" id="WP_221525209.1">
    <property type="nucleotide sequence ID" value="NZ_BAAAXY010000067.1"/>
</dbReference>
<feature type="compositionally biased region" description="Gly residues" evidence="1">
    <location>
        <begin position="112"/>
        <end position="123"/>
    </location>
</feature>
<dbReference type="PRINTS" id="PR00313">
    <property type="entry name" value="CABNDNGRPT"/>
</dbReference>
<evidence type="ECO:0008006" key="4">
    <source>
        <dbReference type="Google" id="ProtNLM"/>
    </source>
</evidence>
<feature type="compositionally biased region" description="Basic and acidic residues" evidence="1">
    <location>
        <begin position="146"/>
        <end position="160"/>
    </location>
</feature>
<evidence type="ECO:0000313" key="3">
    <source>
        <dbReference type="Proteomes" id="UP000565579"/>
    </source>
</evidence>
<organism evidence="2 3">
    <name type="scientific">Nonomuraea rubra</name>
    <dbReference type="NCBI Taxonomy" id="46180"/>
    <lineage>
        <taxon>Bacteria</taxon>
        <taxon>Bacillati</taxon>
        <taxon>Actinomycetota</taxon>
        <taxon>Actinomycetes</taxon>
        <taxon>Streptosporangiales</taxon>
        <taxon>Streptosporangiaceae</taxon>
        <taxon>Nonomuraea</taxon>
    </lineage>
</organism>
<dbReference type="GO" id="GO:0005509">
    <property type="term" value="F:calcium ion binding"/>
    <property type="evidence" value="ECO:0007669"/>
    <property type="project" value="InterPro"/>
</dbReference>
<comment type="caution">
    <text evidence="2">The sequence shown here is derived from an EMBL/GenBank/DDBJ whole genome shotgun (WGS) entry which is preliminary data.</text>
</comment>
<sequence length="175" mass="17990">MAVACQGYTATIVGTAGPGILSDTPGNDVIALHERNDQLTDTGGDGIVCFDDRQAVFYGSTGAVGFLLDNNDTVYGGSGGDLLDGWIANDTLYGEEGADLIYGGNGNDTLRGGSGLADSGDGGPTFPARPSARATWRPVPTAKSPSPDHFRTADGDREGRPPIAIGHHGLSRKAR</sequence>
<dbReference type="SUPFAM" id="SSF51120">
    <property type="entry name" value="beta-Roll"/>
    <property type="match status" value="1"/>
</dbReference>
<dbReference type="EMBL" id="JACHMI010000001">
    <property type="protein sequence ID" value="MBB6553211.1"/>
    <property type="molecule type" value="Genomic_DNA"/>
</dbReference>
<evidence type="ECO:0000256" key="1">
    <source>
        <dbReference type="SAM" id="MobiDB-lite"/>
    </source>
</evidence>
<evidence type="ECO:0000313" key="2">
    <source>
        <dbReference type="EMBL" id="MBB6553211.1"/>
    </source>
</evidence>
<accession>A0A7X0P0U8</accession>
<dbReference type="Pfam" id="PF00353">
    <property type="entry name" value="HemolysinCabind"/>
    <property type="match status" value="1"/>
</dbReference>